<dbReference type="GO" id="GO:0051321">
    <property type="term" value="P:meiotic cell cycle"/>
    <property type="evidence" value="ECO:0007669"/>
    <property type="project" value="UniProtKB-KW"/>
</dbReference>
<name>F9WZY4_ZYMTI</name>
<evidence type="ECO:0000256" key="1">
    <source>
        <dbReference type="ARBA" id="ARBA00023254"/>
    </source>
</evidence>
<dbReference type="KEGG" id="ztr:MYCGRDRAFT_89175"/>
<dbReference type="PANTHER" id="PTHR40375">
    <property type="entry name" value="SPORULATION-SPECIFIC PROTEIN 22"/>
    <property type="match status" value="1"/>
</dbReference>
<evidence type="ECO:0000313" key="3">
    <source>
        <dbReference type="Proteomes" id="UP000008062"/>
    </source>
</evidence>
<accession>F9WZY4</accession>
<proteinExistence type="predicted"/>
<dbReference type="HOGENOM" id="CLU_001453_0_0_1"/>
<dbReference type="eggNOG" id="KOG4814">
    <property type="taxonomic scope" value="Eukaryota"/>
</dbReference>
<dbReference type="InParanoid" id="F9WZY4"/>
<dbReference type="GeneID" id="13394491"/>
<dbReference type="STRING" id="336722.F9WZY4"/>
<keyword evidence="1" id="KW-0469">Meiosis</keyword>
<dbReference type="RefSeq" id="XP_003857492.1">
    <property type="nucleotide sequence ID" value="XM_003857444.1"/>
</dbReference>
<dbReference type="InterPro" id="IPR013940">
    <property type="entry name" value="Spo22/ZIP4/TEX11"/>
</dbReference>
<keyword evidence="3" id="KW-1185">Reference proteome</keyword>
<dbReference type="GO" id="GO:0090173">
    <property type="term" value="P:regulation of synaptonemal complex assembly"/>
    <property type="evidence" value="ECO:0007669"/>
    <property type="project" value="InterPro"/>
</dbReference>
<evidence type="ECO:0000313" key="2">
    <source>
        <dbReference type="EMBL" id="EGP92468.1"/>
    </source>
</evidence>
<dbReference type="PANTHER" id="PTHR40375:SF2">
    <property type="entry name" value="SPORULATION-SPECIFIC PROTEIN 22"/>
    <property type="match status" value="1"/>
</dbReference>
<dbReference type="OrthoDB" id="65716at2759"/>
<reference evidence="2 3" key="1">
    <citation type="journal article" date="2011" name="PLoS Genet.">
        <title>Finished genome of the fungal wheat pathogen Mycosphaerella graminicola reveals dispensome structure, chromosome plasticity, and stealth pathogenesis.</title>
        <authorList>
            <person name="Goodwin S.B."/>
            <person name="Ben M'barek S."/>
            <person name="Dhillon B."/>
            <person name="Wittenberg A.H.J."/>
            <person name="Crane C.F."/>
            <person name="Hane J.K."/>
            <person name="Foster A.J."/>
            <person name="Van der Lee T.A.J."/>
            <person name="Grimwood J."/>
            <person name="Aerts A."/>
            <person name="Antoniw J."/>
            <person name="Bailey A."/>
            <person name="Bluhm B."/>
            <person name="Bowler J."/>
            <person name="Bristow J."/>
            <person name="van der Burgt A."/>
            <person name="Canto-Canche B."/>
            <person name="Churchill A.C.L."/>
            <person name="Conde-Ferraez L."/>
            <person name="Cools H.J."/>
            <person name="Coutinho P.M."/>
            <person name="Csukai M."/>
            <person name="Dehal P."/>
            <person name="De Wit P."/>
            <person name="Donzelli B."/>
            <person name="van de Geest H.C."/>
            <person name="van Ham R.C.H.J."/>
            <person name="Hammond-Kosack K.E."/>
            <person name="Henrissat B."/>
            <person name="Kilian A."/>
            <person name="Kobayashi A.K."/>
            <person name="Koopmann E."/>
            <person name="Kourmpetis Y."/>
            <person name="Kuzniar A."/>
            <person name="Lindquist E."/>
            <person name="Lombard V."/>
            <person name="Maliepaard C."/>
            <person name="Martins N."/>
            <person name="Mehrabi R."/>
            <person name="Nap J.P.H."/>
            <person name="Ponomarenko A."/>
            <person name="Rudd J.J."/>
            <person name="Salamov A."/>
            <person name="Schmutz J."/>
            <person name="Schouten H.J."/>
            <person name="Shapiro H."/>
            <person name="Stergiopoulos I."/>
            <person name="Torriani S.F.F."/>
            <person name="Tu H."/>
            <person name="de Vries R.P."/>
            <person name="Waalwijk C."/>
            <person name="Ware S.B."/>
            <person name="Wiebenga A."/>
            <person name="Zwiers L.-H."/>
            <person name="Oliver R.P."/>
            <person name="Grigoriev I.V."/>
            <person name="Kema G.H.J."/>
        </authorList>
    </citation>
    <scope>NUCLEOTIDE SEQUENCE [LARGE SCALE GENOMIC DNA]</scope>
    <source>
        <strain evidence="3">CBS 115943 / IPO323</strain>
    </source>
</reference>
<dbReference type="InterPro" id="IPR039057">
    <property type="entry name" value="Spo22/ZIP4"/>
</dbReference>
<dbReference type="OMA" id="KLSRWIR"/>
<dbReference type="Pfam" id="PF08631">
    <property type="entry name" value="SPO22"/>
    <property type="match status" value="1"/>
</dbReference>
<organism evidence="2 3">
    <name type="scientific">Zymoseptoria tritici (strain CBS 115943 / IPO323)</name>
    <name type="common">Speckled leaf blotch fungus</name>
    <name type="synonym">Septoria tritici</name>
    <dbReference type="NCBI Taxonomy" id="336722"/>
    <lineage>
        <taxon>Eukaryota</taxon>
        <taxon>Fungi</taxon>
        <taxon>Dikarya</taxon>
        <taxon>Ascomycota</taxon>
        <taxon>Pezizomycotina</taxon>
        <taxon>Dothideomycetes</taxon>
        <taxon>Dothideomycetidae</taxon>
        <taxon>Mycosphaerellales</taxon>
        <taxon>Mycosphaerellaceae</taxon>
        <taxon>Zymoseptoria</taxon>
    </lineage>
</organism>
<evidence type="ECO:0008006" key="4">
    <source>
        <dbReference type="Google" id="ProtNLM"/>
    </source>
</evidence>
<dbReference type="EMBL" id="CM001196">
    <property type="protein sequence ID" value="EGP92468.1"/>
    <property type="molecule type" value="Genomic_DNA"/>
</dbReference>
<dbReference type="AlphaFoldDB" id="F9WZY4"/>
<protein>
    <recommendedName>
        <fullName evidence="4">Protein ZIP4 homolog</fullName>
    </recommendedName>
</protein>
<sequence>MVRKVGNALPPHGRTRLTRWFITDCANTARTILQDRSTLPTALFAQIESYVKQSLPHLKSAAIADKCRDFDLVGIDLWNYSAHLLHEDGPRDPRIKVVNEVHSGVVTRVFALLLLAAAHAVSSRHNTDDPGQKIRIMKVALRASRLCLDREELELASISLQRCSDFIPVESAEDVPLIRIANNHTKDQECSHDDFGALVNEYYLLRLLHSWKSDRLDLADHFYSKISQRADCAEADMTVKQADLMYEVARSLAKTGQSDIAVKWFERAIATLDRCDAQSVTQDVEELRLCTGVAFVELLVSDERDVSHQRAWEILEQLEATHGLYNRVAVQATRFRILAAQRQIDEELILQSLLRIVKMTVLTESSFKTAMKVLRQASKVASSSSLTALAELIHTRLLPELRDTHEKDSTIQCWLEKATVAYILCAKSPASTPQEISVVGIRELLDRIKSEIPALCFTGKATHAAQTLIWQAATGPNTGEWLHLLRHPVFDNAGHLNKARVGRKLMRHAMDHEDFSAAREAFFQMPKSTQDESITRYLAFKLALQSQDDELAMDSLKVVARKAGNDPTYLYACVIEAQKSSMRHMGVAALQAIVGKRPQGVNLTALLRCTARLLMTELDEPGQNLDEVALQVIEIFENAFRSVDELRKLSKDSWRTEVQWWSKNAYNLGVRLCTDIRPESTVRLLETCTSFMDNCPMEDAADLESDIENRRMLCAYLATTALVALGRSGSEDDEYTLQGYLHAQKHIKTFKQLHAKLRRTMHGDTAMQHEQRHFSVLKFELECILRLRQWHNLEVALQACLNSNIDEHWDTLADIVIIIHDQLDTHSLGSETDTLIRDVLQRAVDHCWKAQYDIVKIARWLRFAFTLCLDHIQDDFSYKLLLQAATIAEKARSPDQPSQDLYPDAELQWLATTGFNHAVDLIAVENHTEATKWMEGALELARWVMDEGALHALFTEKRRLADERAANTRG</sequence>
<dbReference type="Proteomes" id="UP000008062">
    <property type="component" value="Chromosome 1"/>
</dbReference>
<gene>
    <name evidence="2" type="ORF">MYCGRDRAFT_89175</name>
</gene>